<accession>A0A6L6QQ81</accession>
<keyword evidence="3" id="KW-1003">Cell membrane</keyword>
<comment type="subcellular location">
    <subcellularLocation>
        <location evidence="1">Cell inner membrane</location>
        <topology evidence="1">Single-pass membrane protein</topology>
        <orientation evidence="1">Periplasmic side</orientation>
    </subcellularLocation>
</comment>
<evidence type="ECO:0000256" key="9">
    <source>
        <dbReference type="ARBA" id="ARBA00023136"/>
    </source>
</evidence>
<proteinExistence type="inferred from homology"/>
<dbReference type="GO" id="GO:0006457">
    <property type="term" value="P:protein folding"/>
    <property type="evidence" value="ECO:0007669"/>
    <property type="project" value="InterPro"/>
</dbReference>
<sequence>MTARVLWGMLLAALLAFALWAAGAGGPAPQGPVGGAAPRQQLPASPPAPFVPSMAGTQPDGRVQATGDNLRIDAELRHLFDYYLSALGETELPAIRAGIEQELSRRLQPAAAAQARRLLGQYLAYKRALSEVADGRRGPGEAAPRAALAAAARGRLLAMQSVRQRYFTPAESAGLFGDSDARDQDAVARLEAMDDKTLTPAQRQERLAEADRRLPPELREEREAPLRVLKLEQQVASARAAGASEDDIYRLRASAIDPQAAGRLAQLDQEQAEWQRRIAAYRAASVNLAGNQAAIQQLRDRLFTPGEQKRLGAYE</sequence>
<dbReference type="OrthoDB" id="8903554at2"/>
<keyword evidence="8" id="KW-0443">Lipid metabolism</keyword>
<evidence type="ECO:0000256" key="1">
    <source>
        <dbReference type="ARBA" id="ARBA00004383"/>
    </source>
</evidence>
<keyword evidence="14" id="KW-0732">Signal</keyword>
<protein>
    <recommendedName>
        <fullName evidence="11">Lipase helper protein</fullName>
    </recommendedName>
    <alternativeName>
        <fullName evidence="12">Lipase modulator</fullName>
    </alternativeName>
</protein>
<dbReference type="GO" id="GO:0005886">
    <property type="term" value="C:plasma membrane"/>
    <property type="evidence" value="ECO:0007669"/>
    <property type="project" value="UniProtKB-SubCell"/>
</dbReference>
<keyword evidence="9" id="KW-0472">Membrane</keyword>
<feature type="signal peptide" evidence="14">
    <location>
        <begin position="1"/>
        <end position="21"/>
    </location>
</feature>
<name>A0A6L6QQ81_9BURK</name>
<evidence type="ECO:0000256" key="12">
    <source>
        <dbReference type="ARBA" id="ARBA00031542"/>
    </source>
</evidence>
<gene>
    <name evidence="15" type="ORF">GM658_24125</name>
</gene>
<evidence type="ECO:0000256" key="3">
    <source>
        <dbReference type="ARBA" id="ARBA00022475"/>
    </source>
</evidence>
<evidence type="ECO:0000256" key="4">
    <source>
        <dbReference type="ARBA" id="ARBA00022519"/>
    </source>
</evidence>
<evidence type="ECO:0000256" key="8">
    <source>
        <dbReference type="ARBA" id="ARBA00023098"/>
    </source>
</evidence>
<evidence type="ECO:0000256" key="10">
    <source>
        <dbReference type="ARBA" id="ARBA00023186"/>
    </source>
</evidence>
<reference evidence="15 16" key="1">
    <citation type="submission" date="2019-11" db="EMBL/GenBank/DDBJ databases">
        <title>Type strains purchased from KCTC, JCM and DSMZ.</title>
        <authorList>
            <person name="Lu H."/>
        </authorList>
    </citation>
    <scope>NUCLEOTIDE SEQUENCE [LARGE SCALE GENOMIC DNA]</scope>
    <source>
        <strain evidence="15 16">JCM 31587</strain>
    </source>
</reference>
<dbReference type="RefSeq" id="WP_155456620.1">
    <property type="nucleotide sequence ID" value="NZ_WNKX01000026.1"/>
</dbReference>
<keyword evidence="10" id="KW-0143">Chaperone</keyword>
<dbReference type="Proteomes" id="UP000472320">
    <property type="component" value="Unassembled WGS sequence"/>
</dbReference>
<dbReference type="AlphaFoldDB" id="A0A6L6QQ81"/>
<evidence type="ECO:0000256" key="6">
    <source>
        <dbReference type="ARBA" id="ARBA00022963"/>
    </source>
</evidence>
<keyword evidence="6" id="KW-0442">Lipid degradation</keyword>
<dbReference type="InterPro" id="IPR004961">
    <property type="entry name" value="Lipase_chaperone"/>
</dbReference>
<feature type="chain" id="PRO_5027063469" description="Lipase helper protein" evidence="14">
    <location>
        <begin position="22"/>
        <end position="315"/>
    </location>
</feature>
<dbReference type="EMBL" id="WNKX01000026">
    <property type="protein sequence ID" value="MTW13703.1"/>
    <property type="molecule type" value="Genomic_DNA"/>
</dbReference>
<dbReference type="Pfam" id="PF03280">
    <property type="entry name" value="Lipase_chap"/>
    <property type="match status" value="1"/>
</dbReference>
<dbReference type="GO" id="GO:0016042">
    <property type="term" value="P:lipid catabolic process"/>
    <property type="evidence" value="ECO:0007669"/>
    <property type="project" value="UniProtKB-KW"/>
</dbReference>
<evidence type="ECO:0000256" key="7">
    <source>
        <dbReference type="ARBA" id="ARBA00022989"/>
    </source>
</evidence>
<comment type="caution">
    <text evidence="15">The sequence shown here is derived from an EMBL/GenBank/DDBJ whole genome shotgun (WGS) entry which is preliminary data.</text>
</comment>
<evidence type="ECO:0000313" key="15">
    <source>
        <dbReference type="EMBL" id="MTW13703.1"/>
    </source>
</evidence>
<evidence type="ECO:0000256" key="11">
    <source>
        <dbReference type="ARBA" id="ARBA00030948"/>
    </source>
</evidence>
<evidence type="ECO:0000256" key="2">
    <source>
        <dbReference type="ARBA" id="ARBA00010358"/>
    </source>
</evidence>
<keyword evidence="16" id="KW-1185">Reference proteome</keyword>
<keyword evidence="5" id="KW-0812">Transmembrane</keyword>
<dbReference type="GO" id="GO:0051082">
    <property type="term" value="F:unfolded protein binding"/>
    <property type="evidence" value="ECO:0007669"/>
    <property type="project" value="InterPro"/>
</dbReference>
<feature type="region of interest" description="Disordered" evidence="13">
    <location>
        <begin position="191"/>
        <end position="219"/>
    </location>
</feature>
<comment type="similarity">
    <text evidence="2">Belongs to the lipase chaperone family.</text>
</comment>
<evidence type="ECO:0000313" key="16">
    <source>
        <dbReference type="Proteomes" id="UP000472320"/>
    </source>
</evidence>
<feature type="region of interest" description="Disordered" evidence="13">
    <location>
        <begin position="29"/>
        <end position="65"/>
    </location>
</feature>
<keyword evidence="7" id="KW-1133">Transmembrane helix</keyword>
<organism evidence="15 16">
    <name type="scientific">Massilia eburnea</name>
    <dbReference type="NCBI Taxonomy" id="1776165"/>
    <lineage>
        <taxon>Bacteria</taxon>
        <taxon>Pseudomonadati</taxon>
        <taxon>Pseudomonadota</taxon>
        <taxon>Betaproteobacteria</taxon>
        <taxon>Burkholderiales</taxon>
        <taxon>Oxalobacteraceae</taxon>
        <taxon>Telluria group</taxon>
        <taxon>Massilia</taxon>
    </lineage>
</organism>
<evidence type="ECO:0000256" key="14">
    <source>
        <dbReference type="SAM" id="SignalP"/>
    </source>
</evidence>
<evidence type="ECO:0000256" key="5">
    <source>
        <dbReference type="ARBA" id="ARBA00022692"/>
    </source>
</evidence>
<dbReference type="SUPFAM" id="SSF158855">
    <property type="entry name" value="Lipase chaperone-like"/>
    <property type="match status" value="1"/>
</dbReference>
<keyword evidence="4" id="KW-0997">Cell inner membrane</keyword>
<evidence type="ECO:0000256" key="13">
    <source>
        <dbReference type="SAM" id="MobiDB-lite"/>
    </source>
</evidence>